<dbReference type="Proteomes" id="UP000621307">
    <property type="component" value="Unassembled WGS sequence"/>
</dbReference>
<gene>
    <name evidence="1" type="ORF">H6G14_13330</name>
</gene>
<organism evidence="1 2">
    <name type="scientific">Nostoc parmelioides FACHB-3921</name>
    <dbReference type="NCBI Taxonomy" id="2692909"/>
    <lineage>
        <taxon>Bacteria</taxon>
        <taxon>Bacillati</taxon>
        <taxon>Cyanobacteriota</taxon>
        <taxon>Cyanophyceae</taxon>
        <taxon>Nostocales</taxon>
        <taxon>Nostocaceae</taxon>
        <taxon>Nostoc</taxon>
    </lineage>
</organism>
<evidence type="ECO:0000313" key="1">
    <source>
        <dbReference type="EMBL" id="MBD2252280.1"/>
    </source>
</evidence>
<dbReference type="RefSeq" id="WP_190567878.1">
    <property type="nucleotide sequence ID" value="NZ_JACJQL010000016.1"/>
</dbReference>
<evidence type="ECO:0000313" key="2">
    <source>
        <dbReference type="Proteomes" id="UP000621307"/>
    </source>
</evidence>
<keyword evidence="2" id="KW-1185">Reference proteome</keyword>
<name>A0ABR8BHA8_9NOSO</name>
<reference evidence="1 2" key="1">
    <citation type="journal article" date="2020" name="ISME J.">
        <title>Comparative genomics reveals insights into cyanobacterial evolution and habitat adaptation.</title>
        <authorList>
            <person name="Chen M.Y."/>
            <person name="Teng W.K."/>
            <person name="Zhao L."/>
            <person name="Hu C.X."/>
            <person name="Zhou Y.K."/>
            <person name="Han B.P."/>
            <person name="Song L.R."/>
            <person name="Shu W.S."/>
        </authorList>
    </citation>
    <scope>NUCLEOTIDE SEQUENCE [LARGE SCALE GENOMIC DNA]</scope>
    <source>
        <strain evidence="1 2">FACHB-3921</strain>
    </source>
</reference>
<protein>
    <submittedName>
        <fullName evidence="1">Helix-turn-helix domain-containing protein</fullName>
    </submittedName>
</protein>
<comment type="caution">
    <text evidence="1">The sequence shown here is derived from an EMBL/GenBank/DDBJ whole genome shotgun (WGS) entry which is preliminary data.</text>
</comment>
<dbReference type="EMBL" id="JACJQL010000016">
    <property type="protein sequence ID" value="MBD2252280.1"/>
    <property type="molecule type" value="Genomic_DNA"/>
</dbReference>
<sequence length="52" mass="6054">MINQHLQAKIAELQEFIYAWPDAREVKKALAVKLVYQGYKYEEIQTILDVSG</sequence>
<accession>A0ABR8BHA8</accession>
<proteinExistence type="predicted"/>